<dbReference type="EMBL" id="JAHRHJ020001118">
    <property type="protein sequence ID" value="KAH9293460.1"/>
    <property type="molecule type" value="Genomic_DNA"/>
</dbReference>
<protein>
    <submittedName>
        <fullName evidence="2">Uncharacterized protein</fullName>
    </submittedName>
</protein>
<keyword evidence="3" id="KW-1185">Reference proteome</keyword>
<proteinExistence type="predicted"/>
<organism evidence="2 3">
    <name type="scientific">Taxus chinensis</name>
    <name type="common">Chinese yew</name>
    <name type="synonym">Taxus wallichiana var. chinensis</name>
    <dbReference type="NCBI Taxonomy" id="29808"/>
    <lineage>
        <taxon>Eukaryota</taxon>
        <taxon>Viridiplantae</taxon>
        <taxon>Streptophyta</taxon>
        <taxon>Embryophyta</taxon>
        <taxon>Tracheophyta</taxon>
        <taxon>Spermatophyta</taxon>
        <taxon>Pinopsida</taxon>
        <taxon>Pinidae</taxon>
        <taxon>Conifers II</taxon>
        <taxon>Cupressales</taxon>
        <taxon>Taxaceae</taxon>
        <taxon>Taxus</taxon>
    </lineage>
</organism>
<sequence>MDAKRPVRPKQKTSAQGKVGHPGQKDVVDAKEPVDPRTNQEVTRVTRKKSKSQK</sequence>
<evidence type="ECO:0000313" key="2">
    <source>
        <dbReference type="EMBL" id="KAH9293460.1"/>
    </source>
</evidence>
<reference evidence="2 3" key="1">
    <citation type="journal article" date="2021" name="Nat. Plants">
        <title>The Taxus genome provides insights into paclitaxel biosynthesis.</title>
        <authorList>
            <person name="Xiong X."/>
            <person name="Gou J."/>
            <person name="Liao Q."/>
            <person name="Li Y."/>
            <person name="Zhou Q."/>
            <person name="Bi G."/>
            <person name="Li C."/>
            <person name="Du R."/>
            <person name="Wang X."/>
            <person name="Sun T."/>
            <person name="Guo L."/>
            <person name="Liang H."/>
            <person name="Lu P."/>
            <person name="Wu Y."/>
            <person name="Zhang Z."/>
            <person name="Ro D.K."/>
            <person name="Shang Y."/>
            <person name="Huang S."/>
            <person name="Yan J."/>
        </authorList>
    </citation>
    <scope>NUCLEOTIDE SEQUENCE [LARGE SCALE GENOMIC DNA]</scope>
    <source>
        <strain evidence="2">Ta-2019</strain>
    </source>
</reference>
<feature type="compositionally biased region" description="Basic residues" evidence="1">
    <location>
        <begin position="1"/>
        <end position="11"/>
    </location>
</feature>
<gene>
    <name evidence="2" type="ORF">KI387_041336</name>
</gene>
<feature type="non-terminal residue" evidence="2">
    <location>
        <position position="54"/>
    </location>
</feature>
<name>A0AA38C3N8_TAXCH</name>
<comment type="caution">
    <text evidence="2">The sequence shown here is derived from an EMBL/GenBank/DDBJ whole genome shotgun (WGS) entry which is preliminary data.</text>
</comment>
<evidence type="ECO:0000256" key="1">
    <source>
        <dbReference type="SAM" id="MobiDB-lite"/>
    </source>
</evidence>
<dbReference type="AlphaFoldDB" id="A0AA38C3N8"/>
<feature type="compositionally biased region" description="Basic and acidic residues" evidence="1">
    <location>
        <begin position="23"/>
        <end position="35"/>
    </location>
</feature>
<accession>A0AA38C3N8</accession>
<evidence type="ECO:0000313" key="3">
    <source>
        <dbReference type="Proteomes" id="UP000824469"/>
    </source>
</evidence>
<dbReference type="Proteomes" id="UP000824469">
    <property type="component" value="Unassembled WGS sequence"/>
</dbReference>
<feature type="region of interest" description="Disordered" evidence="1">
    <location>
        <begin position="1"/>
        <end position="54"/>
    </location>
</feature>
<feature type="compositionally biased region" description="Basic residues" evidence="1">
    <location>
        <begin position="45"/>
        <end position="54"/>
    </location>
</feature>